<protein>
    <recommendedName>
        <fullName evidence="4">DUF3307 domain-containing protein</fullName>
    </recommendedName>
</protein>
<feature type="transmembrane region" description="Helical" evidence="1">
    <location>
        <begin position="182"/>
        <end position="201"/>
    </location>
</feature>
<feature type="transmembrane region" description="Helical" evidence="1">
    <location>
        <begin position="36"/>
        <end position="55"/>
    </location>
</feature>
<dbReference type="AlphaFoldDB" id="A0A1E7ZD51"/>
<organism evidence="2 3">
    <name type="scientific">Alteromonas confluentis</name>
    <dbReference type="NCBI Taxonomy" id="1656094"/>
    <lineage>
        <taxon>Bacteria</taxon>
        <taxon>Pseudomonadati</taxon>
        <taxon>Pseudomonadota</taxon>
        <taxon>Gammaproteobacteria</taxon>
        <taxon>Alteromonadales</taxon>
        <taxon>Alteromonadaceae</taxon>
        <taxon>Alteromonas/Salinimonas group</taxon>
        <taxon>Alteromonas</taxon>
    </lineage>
</organism>
<evidence type="ECO:0000313" key="2">
    <source>
        <dbReference type="EMBL" id="OFC71439.1"/>
    </source>
</evidence>
<name>A0A1E7ZD51_9ALTE</name>
<dbReference type="OrthoDB" id="8536716at2"/>
<evidence type="ECO:0000313" key="3">
    <source>
        <dbReference type="Proteomes" id="UP000175691"/>
    </source>
</evidence>
<accession>A0A1E7ZD51</accession>
<feature type="transmembrane region" description="Helical" evidence="1">
    <location>
        <begin position="222"/>
        <end position="244"/>
    </location>
</feature>
<evidence type="ECO:0008006" key="4">
    <source>
        <dbReference type="Google" id="ProtNLM"/>
    </source>
</evidence>
<dbReference type="STRING" id="1656094.BFC18_08160"/>
<keyword evidence="3" id="KW-1185">Reference proteome</keyword>
<comment type="caution">
    <text evidence="2">The sequence shown here is derived from an EMBL/GenBank/DDBJ whole genome shotgun (WGS) entry which is preliminary data.</text>
</comment>
<reference evidence="2 3" key="1">
    <citation type="submission" date="2016-08" db="EMBL/GenBank/DDBJ databases">
        <authorList>
            <person name="Seilhamer J.J."/>
        </authorList>
    </citation>
    <scope>NUCLEOTIDE SEQUENCE [LARGE SCALE GENOMIC DNA]</scope>
    <source>
        <strain evidence="2 3">KCTC 42603</strain>
    </source>
</reference>
<dbReference type="RefSeq" id="WP_070124675.1">
    <property type="nucleotide sequence ID" value="NZ_MDHN01000014.1"/>
</dbReference>
<keyword evidence="1" id="KW-0472">Membrane</keyword>
<dbReference type="InterPro" id="IPR021737">
    <property type="entry name" value="Phage_phiKZ_Orf197"/>
</dbReference>
<feature type="transmembrane region" description="Helical" evidence="1">
    <location>
        <begin position="85"/>
        <end position="107"/>
    </location>
</feature>
<proteinExistence type="predicted"/>
<dbReference type="Pfam" id="PF11750">
    <property type="entry name" value="DUF3307"/>
    <property type="match status" value="1"/>
</dbReference>
<gene>
    <name evidence="2" type="ORF">BFC18_08160</name>
</gene>
<evidence type="ECO:0000256" key="1">
    <source>
        <dbReference type="SAM" id="Phobius"/>
    </source>
</evidence>
<sequence length="246" mass="27317">MTLFLLLIAAHFIGDFYLQPDNWISSRNDKGVRSPALYLHASVHAILALVALWLADVTLDQALMAGGLITATHFIIDWAKAGRTSVIAFVIDQVAHIAVIALVALLLEEKPVWDVITHTDAYLTKNNLLYVLGYIIIFKPASILIGQLLSTHTEKLKQQNEQTPEQKSLSNAGRWIGYVERLLALSFILVDEFTGLGFLVATKTVFRVGDLSRERDMRLTEYMMLGTLLSFAVALIVGWLILALKG</sequence>
<dbReference type="Proteomes" id="UP000175691">
    <property type="component" value="Unassembled WGS sequence"/>
</dbReference>
<dbReference type="EMBL" id="MDHN01000014">
    <property type="protein sequence ID" value="OFC71439.1"/>
    <property type="molecule type" value="Genomic_DNA"/>
</dbReference>
<keyword evidence="1" id="KW-0812">Transmembrane</keyword>
<feature type="transmembrane region" description="Helical" evidence="1">
    <location>
        <begin position="128"/>
        <end position="149"/>
    </location>
</feature>
<keyword evidence="1" id="KW-1133">Transmembrane helix</keyword>